<dbReference type="PANTHER" id="PTHR45527:SF1">
    <property type="entry name" value="FATTY ACID SYNTHASE"/>
    <property type="match status" value="1"/>
</dbReference>
<dbReference type="InterPro" id="IPR036736">
    <property type="entry name" value="ACP-like_sf"/>
</dbReference>
<feature type="domain" description="Condensation" evidence="5">
    <location>
        <begin position="27"/>
        <end position="459"/>
    </location>
</feature>
<evidence type="ECO:0000313" key="6">
    <source>
        <dbReference type="EMBL" id="CAF4079966.1"/>
    </source>
</evidence>
<dbReference type="SUPFAM" id="SSF51161">
    <property type="entry name" value="Trimeric LpxA-like enzymes"/>
    <property type="match status" value="2"/>
</dbReference>
<gene>
    <name evidence="6" type="ORF">KXQ929_LOCUS33286</name>
</gene>
<evidence type="ECO:0000313" key="7">
    <source>
        <dbReference type="Proteomes" id="UP000663868"/>
    </source>
</evidence>
<evidence type="ECO:0008006" key="8">
    <source>
        <dbReference type="Google" id="ProtNLM"/>
    </source>
</evidence>
<dbReference type="InterPro" id="IPR001242">
    <property type="entry name" value="Condensation_dom"/>
</dbReference>
<dbReference type="GO" id="GO:0009239">
    <property type="term" value="P:enterobactin biosynthetic process"/>
    <property type="evidence" value="ECO:0007669"/>
    <property type="project" value="TreeGrafter"/>
</dbReference>
<dbReference type="Gene3D" id="2.160.10.10">
    <property type="entry name" value="Hexapeptide repeat proteins"/>
    <property type="match status" value="2"/>
</dbReference>
<dbReference type="Proteomes" id="UP000663868">
    <property type="component" value="Unassembled WGS sequence"/>
</dbReference>
<evidence type="ECO:0000256" key="2">
    <source>
        <dbReference type="ARBA" id="ARBA00022553"/>
    </source>
</evidence>
<dbReference type="InterPro" id="IPR023213">
    <property type="entry name" value="CAT-like_dom_sf"/>
</dbReference>
<comment type="caution">
    <text evidence="6">The sequence shown here is derived from an EMBL/GenBank/DDBJ whole genome shotgun (WGS) entry which is preliminary data.</text>
</comment>
<dbReference type="Pfam" id="PF00501">
    <property type="entry name" value="AMP-binding"/>
    <property type="match status" value="1"/>
</dbReference>
<dbReference type="Pfam" id="PF00668">
    <property type="entry name" value="Condensation"/>
    <property type="match status" value="1"/>
</dbReference>
<keyword evidence="1" id="KW-0596">Phosphopantetheine</keyword>
<dbReference type="PROSITE" id="PS00455">
    <property type="entry name" value="AMP_BINDING"/>
    <property type="match status" value="1"/>
</dbReference>
<evidence type="ECO:0000259" key="4">
    <source>
        <dbReference type="Pfam" id="PF00550"/>
    </source>
</evidence>
<dbReference type="EMBL" id="CAJOBB010004225">
    <property type="protein sequence ID" value="CAF4079966.1"/>
    <property type="molecule type" value="Genomic_DNA"/>
</dbReference>
<evidence type="ECO:0000259" key="5">
    <source>
        <dbReference type="Pfam" id="PF00668"/>
    </source>
</evidence>
<dbReference type="InterPro" id="IPR042099">
    <property type="entry name" value="ANL_N_sf"/>
</dbReference>
<proteinExistence type="predicted"/>
<evidence type="ECO:0000256" key="1">
    <source>
        <dbReference type="ARBA" id="ARBA00022450"/>
    </source>
</evidence>
<name>A0A819TDP8_9BILA</name>
<organism evidence="6 7">
    <name type="scientific">Adineta steineri</name>
    <dbReference type="NCBI Taxonomy" id="433720"/>
    <lineage>
        <taxon>Eukaryota</taxon>
        <taxon>Metazoa</taxon>
        <taxon>Spiralia</taxon>
        <taxon>Gnathifera</taxon>
        <taxon>Rotifera</taxon>
        <taxon>Eurotatoria</taxon>
        <taxon>Bdelloidea</taxon>
        <taxon>Adinetida</taxon>
        <taxon>Adinetidae</taxon>
        <taxon>Adineta</taxon>
    </lineage>
</organism>
<dbReference type="InterPro" id="IPR045851">
    <property type="entry name" value="AMP-bd_C_sf"/>
</dbReference>
<dbReference type="GO" id="GO:0031177">
    <property type="term" value="F:phosphopantetheine binding"/>
    <property type="evidence" value="ECO:0007669"/>
    <property type="project" value="TreeGrafter"/>
</dbReference>
<evidence type="ECO:0000259" key="3">
    <source>
        <dbReference type="Pfam" id="PF00501"/>
    </source>
</evidence>
<dbReference type="InterPro" id="IPR000873">
    <property type="entry name" value="AMP-dep_synth/lig_dom"/>
</dbReference>
<dbReference type="InterPro" id="IPR011004">
    <property type="entry name" value="Trimer_LpxA-like_sf"/>
</dbReference>
<dbReference type="InterPro" id="IPR009081">
    <property type="entry name" value="PP-bd_ACP"/>
</dbReference>
<dbReference type="SUPFAM" id="SSF56801">
    <property type="entry name" value="Acetyl-CoA synthetase-like"/>
    <property type="match status" value="1"/>
</dbReference>
<feature type="domain" description="AMP-dependent synthetase/ligase" evidence="3">
    <location>
        <begin position="821"/>
        <end position="1175"/>
    </location>
</feature>
<protein>
    <recommendedName>
        <fullName evidence="8">Carrier domain-containing protein</fullName>
    </recommendedName>
</protein>
<dbReference type="CDD" id="cd05930">
    <property type="entry name" value="A_NRPS"/>
    <property type="match status" value="1"/>
</dbReference>
<dbReference type="SUPFAM" id="SSF47336">
    <property type="entry name" value="ACP-like"/>
    <property type="match status" value="1"/>
</dbReference>
<dbReference type="InterPro" id="IPR020845">
    <property type="entry name" value="AMP-binding_CS"/>
</dbReference>
<dbReference type="Gene3D" id="3.30.559.30">
    <property type="entry name" value="Nonribosomal peptide synthetase, condensation domain"/>
    <property type="match status" value="2"/>
</dbReference>
<dbReference type="Pfam" id="PF00550">
    <property type="entry name" value="PP-binding"/>
    <property type="match status" value="1"/>
</dbReference>
<reference evidence="6" key="1">
    <citation type="submission" date="2021-02" db="EMBL/GenBank/DDBJ databases">
        <authorList>
            <person name="Nowell W R."/>
        </authorList>
    </citation>
    <scope>NUCLEOTIDE SEQUENCE</scope>
</reference>
<dbReference type="Gene3D" id="3.30.300.30">
    <property type="match status" value="1"/>
</dbReference>
<accession>A0A819TDP8</accession>
<dbReference type="GO" id="GO:0047527">
    <property type="term" value="F:2,3-dihydroxybenzoate-serine ligase activity"/>
    <property type="evidence" value="ECO:0007669"/>
    <property type="project" value="TreeGrafter"/>
</dbReference>
<dbReference type="Gene3D" id="1.10.1200.10">
    <property type="entry name" value="ACP-like"/>
    <property type="match status" value="1"/>
</dbReference>
<sequence>MFSHERPAASTMAIQKEQRLLASGRTEAVASSVQQHIYSDEKLYFHDSDLSAYNLTIPMIIKCGSVPIEHIRSSVLRMINKHTIFRTAVRFNPECKQIEQYIQPLADDIYSFKYSHGITTLEELDCLLKNESLGKYWDIEKGRVLRCHVVQRSAVGNDDSLHEGDLIIFVVHHIAFDLSSYEPFLKALELACVRNQYQQSVLTIPQYIDFALYEQALLADTSTESKMNKARRFWTNLMHGYDWDRIRYLVPDENQTDRHHSGRGYSTSFTIDQDVVDAMMSFASTNNVTMFSLSLACYYTFLYKLTNHEDDLCVVSSAANRPEKEIQDMIGMFVNLLLYRIKIEPNTTFKHLVQQVHQLSNEILEHAFLPYQQIIDSQGKRENNVLPSMFFQYEPLILSITQKNSIELTVSEGSVVSGYYGPDLNHENRISRFDVSLTIIHDHHTPSTECFLNCSVDIFKHQDDVDLLSKRFQHILTQLFSFSTLQKPIHELTVLLPSELISLSDPSTYPVPKSSIINHQMSMTEASVFWLDTLHDCKLDQPLPLPFDRHRLSNEHRTGRGTSVSFDFGQDLSHAFLLHASSNNISLEHLTFAIYFISLFKLTNGQTDLCIAMNINNNRYREELKLIIGLFENVVPLRCQLDPHWCLHQLLEHVQEITTNSMKYSYFPLQHILNQLPHISKHAFLNTSLEFISYKNNNIMMIGDSQLVPESLSSIINEDEILNVSDFSLSIHHDMNTNQLSCTINASLDLFNRDTVEKISQRFHFILHQLSASIIENQMNKSIYELSLILSNEQYLMQSLNNTHISFSSPLTCIHHEFVYQVLKHPQKLAVELDDQSLTYSELLHYVQLLSLNLMNEYDIAPGEIICQCVERSLSMVIGMITIEMVGGIYCPLSHRDPQQRLHALLQQSGSHLVLVHNRTKAKFQSYVVSIDIDSVLINKDVKGDIDTHQLSTIIAAPEDIAYIIFTSGSTGAPKAAQIRHRNITQCMSSLVSIDAVNTNDTVVQIARCSFDVHVLDIIGTLIIGGTLIMLRPEGILDLEYFALVLKKKQITYIQAVPSLLRTFFTFLIETHQLIQAMHLRSVCSSGEPCTVDLIKLLTSYIPEKCVIWNLYGPAETIICTYHHVELEANMKTISIGLTMPNYQYLILDDFLQSVVINQESELYIGGVGVFAGYLKRGDLTAKALININDELYYRTGDLVRMDDNGFLHYITRKDFQIKLHGQRIELGEIERCLLNASISACVVTKWGDDHIVAYVQSTNTDEKQLREHCQTHLPPHMIPSMFIILDKFPLNSNGKIDRKQLPLPQFSILTNSNQTDLILLAPLEEHLQRIFSDAFHKESPNVDISFGQMGGTSLDAMRALWLIRQQICTKIDVGLLFVNPSVRQLARAIEPFMWSINNSYWLKHLLGTPFYKSYLRLCGARIGCHSHIYTTLIDAPWLIDVGDFTFIGEEVMFSSLSYQDQTYELHRIQIGSYCSIDIRSVLYENVVIEDYVYIEPMSSITGSATSGHYALNSYYYLHKVWLRQLIITSFGRSLKFIREHNVLASIFLRWLRAQVGDDTDFSELQQILYFPSNLLHIESGVTTFDGVKLAPFQMTKNGLCCLDEIYLGIDTNLGNDCIIMPGTRLSPKTIVGINTLVTRHTVSKDIDRVLLGIPAREMPFVMPDTTSLVFQECISDFYVFVGTYLSGTQFLVFLFRALGAQIGSDVILPDTYCLTDPHLATVGDHVRLNLGACIQVIYLL</sequence>
<feature type="domain" description="Carrier" evidence="4">
    <location>
        <begin position="1328"/>
        <end position="1390"/>
    </location>
</feature>
<dbReference type="GO" id="GO:0043041">
    <property type="term" value="P:amino acid activation for nonribosomal peptide biosynthetic process"/>
    <property type="evidence" value="ECO:0007669"/>
    <property type="project" value="TreeGrafter"/>
</dbReference>
<dbReference type="PANTHER" id="PTHR45527">
    <property type="entry name" value="NONRIBOSOMAL PEPTIDE SYNTHETASE"/>
    <property type="match status" value="1"/>
</dbReference>
<keyword evidence="2" id="KW-0597">Phosphoprotein</keyword>
<dbReference type="Gene3D" id="3.30.559.10">
    <property type="entry name" value="Chloramphenicol acetyltransferase-like domain"/>
    <property type="match status" value="1"/>
</dbReference>
<dbReference type="SUPFAM" id="SSF52777">
    <property type="entry name" value="CoA-dependent acyltransferases"/>
    <property type="match status" value="3"/>
</dbReference>
<dbReference type="GO" id="GO:0005829">
    <property type="term" value="C:cytosol"/>
    <property type="evidence" value="ECO:0007669"/>
    <property type="project" value="TreeGrafter"/>
</dbReference>
<dbReference type="Gene3D" id="3.40.50.12780">
    <property type="entry name" value="N-terminal domain of ligase-like"/>
    <property type="match status" value="1"/>
</dbReference>
<dbReference type="GO" id="GO:0009366">
    <property type="term" value="C:enterobactin synthetase complex"/>
    <property type="evidence" value="ECO:0007669"/>
    <property type="project" value="TreeGrafter"/>
</dbReference>